<evidence type="ECO:0000256" key="1">
    <source>
        <dbReference type="SAM" id="MobiDB-lite"/>
    </source>
</evidence>
<feature type="region of interest" description="Disordered" evidence="1">
    <location>
        <begin position="1"/>
        <end position="21"/>
    </location>
</feature>
<dbReference type="OrthoDB" id="6905080at2"/>
<name>A0A0C2F0F4_9PSED</name>
<evidence type="ECO:0000313" key="3">
    <source>
        <dbReference type="Proteomes" id="UP000031535"/>
    </source>
</evidence>
<organism evidence="2 3">
    <name type="scientific">Pseudomonas batumici</name>
    <dbReference type="NCBI Taxonomy" id="226910"/>
    <lineage>
        <taxon>Bacteria</taxon>
        <taxon>Pseudomonadati</taxon>
        <taxon>Pseudomonadota</taxon>
        <taxon>Gammaproteobacteria</taxon>
        <taxon>Pseudomonadales</taxon>
        <taxon>Pseudomonadaceae</taxon>
        <taxon>Pseudomonas</taxon>
    </lineage>
</organism>
<sequence length="81" mass="8798">MHDPFEQSLRDMLKASPSTRDDDACLGRVLKTANRQVGAGDLFTLLGHWLQALMIALNNGSAHVAPVSRRTPIARSADKAD</sequence>
<evidence type="ECO:0000313" key="2">
    <source>
        <dbReference type="EMBL" id="KIH84553.1"/>
    </source>
</evidence>
<protein>
    <submittedName>
        <fullName evidence="2">CrfX protein</fullName>
    </submittedName>
</protein>
<gene>
    <name evidence="2" type="ORF">UCMB321_1784</name>
</gene>
<dbReference type="AlphaFoldDB" id="A0A0C2F0F4"/>
<dbReference type="PATRIC" id="fig|226910.6.peg.1774"/>
<keyword evidence="3" id="KW-1185">Reference proteome</keyword>
<comment type="caution">
    <text evidence="2">The sequence shown here is derived from an EMBL/GenBank/DDBJ whole genome shotgun (WGS) entry which is preliminary data.</text>
</comment>
<dbReference type="EMBL" id="JXDG01000018">
    <property type="protein sequence ID" value="KIH84553.1"/>
    <property type="molecule type" value="Genomic_DNA"/>
</dbReference>
<dbReference type="STRING" id="226910.UCMB321_1784"/>
<proteinExistence type="predicted"/>
<dbReference type="Proteomes" id="UP000031535">
    <property type="component" value="Unassembled WGS sequence"/>
</dbReference>
<reference evidence="2 3" key="1">
    <citation type="submission" date="2015-01" db="EMBL/GenBank/DDBJ databases">
        <title>Complete genome of Pseudomonas batumici UCM B-321 producer of the batumin antibiotic with strong antistaphilococcal and potential anticancer activity.</title>
        <authorList>
            <person name="Klochko V.V."/>
            <person name="Zelena L.B."/>
            <person name="Elena K.A."/>
            <person name="Reva O.N."/>
        </authorList>
    </citation>
    <scope>NUCLEOTIDE SEQUENCE [LARGE SCALE GENOMIC DNA]</scope>
    <source>
        <strain evidence="2 3">UCM B-321</strain>
    </source>
</reference>
<accession>A0A0C2F0F4</accession>